<dbReference type="Proteomes" id="UP001314205">
    <property type="component" value="Unassembled WGS sequence"/>
</dbReference>
<evidence type="ECO:0000313" key="2">
    <source>
        <dbReference type="Proteomes" id="UP001314205"/>
    </source>
</evidence>
<organism evidence="1 2">
    <name type="scientific">Parnassius mnemosyne</name>
    <name type="common">clouded apollo</name>
    <dbReference type="NCBI Taxonomy" id="213953"/>
    <lineage>
        <taxon>Eukaryota</taxon>
        <taxon>Metazoa</taxon>
        <taxon>Ecdysozoa</taxon>
        <taxon>Arthropoda</taxon>
        <taxon>Hexapoda</taxon>
        <taxon>Insecta</taxon>
        <taxon>Pterygota</taxon>
        <taxon>Neoptera</taxon>
        <taxon>Endopterygota</taxon>
        <taxon>Lepidoptera</taxon>
        <taxon>Glossata</taxon>
        <taxon>Ditrysia</taxon>
        <taxon>Papilionoidea</taxon>
        <taxon>Papilionidae</taxon>
        <taxon>Parnassiinae</taxon>
        <taxon>Parnassini</taxon>
        <taxon>Parnassius</taxon>
        <taxon>Driopa</taxon>
    </lineage>
</organism>
<comment type="caution">
    <text evidence="1">The sequence shown here is derived from an EMBL/GenBank/DDBJ whole genome shotgun (WGS) entry which is preliminary data.</text>
</comment>
<reference evidence="1 2" key="1">
    <citation type="submission" date="2023-11" db="EMBL/GenBank/DDBJ databases">
        <authorList>
            <person name="Hedman E."/>
            <person name="Englund M."/>
            <person name="Stromberg M."/>
            <person name="Nyberg Akerstrom W."/>
            <person name="Nylinder S."/>
            <person name="Jareborg N."/>
            <person name="Kallberg Y."/>
            <person name="Kronander E."/>
        </authorList>
    </citation>
    <scope>NUCLEOTIDE SEQUENCE [LARGE SCALE GENOMIC DNA]</scope>
</reference>
<dbReference type="AlphaFoldDB" id="A0AAV1LYR7"/>
<proteinExistence type="predicted"/>
<dbReference type="EMBL" id="CAVLGL010000115">
    <property type="protein sequence ID" value="CAK1599299.1"/>
    <property type="molecule type" value="Genomic_DNA"/>
</dbReference>
<evidence type="ECO:0000313" key="1">
    <source>
        <dbReference type="EMBL" id="CAK1599299.1"/>
    </source>
</evidence>
<keyword evidence="2" id="KW-1185">Reference proteome</keyword>
<accession>A0AAV1LYR7</accession>
<gene>
    <name evidence="1" type="ORF">PARMNEM_LOCUS18192</name>
</gene>
<sequence>MKRAHLQHQLPNQIPYLKKSNQTGISLSQTFYPETPSWVRGVNKVVINLVKEYHKRAPEVPFSKEKLRLNFVNSLRKLKVNYYVII</sequence>
<protein>
    <submittedName>
        <fullName evidence="1">Uncharacterized protein</fullName>
    </submittedName>
</protein>
<name>A0AAV1LYR7_9NEOP</name>